<accession>A0A7G9GFK0</accession>
<reference evidence="3 4" key="1">
    <citation type="submission" date="2020-08" db="EMBL/GenBank/DDBJ databases">
        <authorList>
            <person name="Liu C."/>
            <person name="Sun Q."/>
        </authorList>
    </citation>
    <scope>NUCLEOTIDE SEQUENCE [LARGE SCALE GENOMIC DNA]</scope>
    <source>
        <strain evidence="3 4">NSJ-29</strain>
    </source>
</reference>
<keyword evidence="1" id="KW-1133">Transmembrane helix</keyword>
<feature type="transmembrane region" description="Helical" evidence="1">
    <location>
        <begin position="12"/>
        <end position="35"/>
    </location>
</feature>
<evidence type="ECO:0000256" key="1">
    <source>
        <dbReference type="SAM" id="Phobius"/>
    </source>
</evidence>
<proteinExistence type="predicted"/>
<sequence length="441" mass="48825">MFNKKNKHININIGTVIFGALFLYLVITVIIYLTADHISSYQVTSGPLSKNETYTALAMRSEEVVNATTGGYVSYFLADSSKVAKNGTICGISDTQNLLENKTLTSSDLAELRSIVSRYSKSFDGNDFNSVYDLKYSLDGAVLNTGDSSTIAGTMCTADSDGIVAYSCDGYEYLTPEELTADNFRTKSYKKNKLRTNDQISAGDPLYRLIKSETWSIVIPVTDKQTVRLASHDRIKVKFLKDGHSETGQLNLFVAGDQRYVRITFTSGMLRYCNERFLDVELVTNTKSGLKIPVSSIVTKEFYTVPVSLKTTSGENGEVGFLQEIIDEDGKITTSFIETTLYAEDAGDGSTEAVYYVDKDVFHDGDVLVQPDSNTRFTIGATATLDGVYCINKGYAVFRKISIIDQNEEYCIVDSGTTFGISQYDYIVRNGNSVKEEDILY</sequence>
<dbReference type="InterPro" id="IPR058709">
    <property type="entry name" value="BSH_RND-rel"/>
</dbReference>
<dbReference type="EMBL" id="CP060635">
    <property type="protein sequence ID" value="QNM09582.1"/>
    <property type="molecule type" value="Genomic_DNA"/>
</dbReference>
<dbReference type="Proteomes" id="UP000515860">
    <property type="component" value="Chromosome"/>
</dbReference>
<evidence type="ECO:0000313" key="3">
    <source>
        <dbReference type="EMBL" id="QNM09582.1"/>
    </source>
</evidence>
<feature type="domain" description="RND related barrel-sandwich hybrid" evidence="2">
    <location>
        <begin position="62"/>
        <end position="210"/>
    </location>
</feature>
<organism evidence="3 4">
    <name type="scientific">Wansuia hejianensis</name>
    <dbReference type="NCBI Taxonomy" id="2763667"/>
    <lineage>
        <taxon>Bacteria</taxon>
        <taxon>Bacillati</taxon>
        <taxon>Bacillota</taxon>
        <taxon>Clostridia</taxon>
        <taxon>Lachnospirales</taxon>
        <taxon>Lachnospiraceae</taxon>
        <taxon>Wansuia</taxon>
    </lineage>
</organism>
<gene>
    <name evidence="3" type="ORF">H9Q79_04645</name>
</gene>
<keyword evidence="1" id="KW-0472">Membrane</keyword>
<keyword evidence="1" id="KW-0812">Transmembrane</keyword>
<protein>
    <recommendedName>
        <fullName evidence="2">RND related barrel-sandwich hybrid domain-containing protein</fullName>
    </recommendedName>
</protein>
<dbReference type="RefSeq" id="WP_118644532.1">
    <property type="nucleotide sequence ID" value="NZ_CP060635.1"/>
</dbReference>
<evidence type="ECO:0000313" key="4">
    <source>
        <dbReference type="Proteomes" id="UP000515860"/>
    </source>
</evidence>
<dbReference type="KEGG" id="whj:H9Q79_04645"/>
<name>A0A7G9GFK0_9FIRM</name>
<dbReference type="AlphaFoldDB" id="A0A7G9GFK0"/>
<keyword evidence="4" id="KW-1185">Reference proteome</keyword>
<evidence type="ECO:0000259" key="2">
    <source>
        <dbReference type="Pfam" id="PF26018"/>
    </source>
</evidence>
<dbReference type="Pfam" id="PF26018">
    <property type="entry name" value="BSH_RND_rel"/>
    <property type="match status" value="1"/>
</dbReference>